<dbReference type="Proteomes" id="UP000323300">
    <property type="component" value="Unassembled WGS sequence"/>
</dbReference>
<proteinExistence type="predicted"/>
<dbReference type="AlphaFoldDB" id="A0A1I4FXG6"/>
<sequence>MGRPGQSHSCFAVDARSRRGNRIVSDTLSLTGYRANNDGHFIEVSYLAATVAHVMKERAPKPILMLWFRGFSSFRNLPVETPLGTLGIWGATKGSHTDQMSGRVAISALTDKPHTTWIGEADRFLRLMHQGLAFAHGGRLQTPRLDLIEGNTVTATFFSGSGYRPEFPVPHSLDHDPIIGALVRRYFERGPLSDVLGTALGWMQTDTTFDEVRFLTAMTAVETIIESELPGRRGTVIAKSKFKVLRQKLEEATDHDPNLSANERAISR</sequence>
<dbReference type="EMBL" id="FOSL01000064">
    <property type="protein sequence ID" value="SFL22189.1"/>
    <property type="molecule type" value="Genomic_DNA"/>
</dbReference>
<accession>A0A1I4FXG6</accession>
<gene>
    <name evidence="1" type="ORF">SAMN04488498_1645</name>
</gene>
<keyword evidence="2" id="KW-1185">Reference proteome</keyword>
<organism evidence="1 2">
    <name type="scientific">Neomesorhizobium albiziae</name>
    <dbReference type="NCBI Taxonomy" id="335020"/>
    <lineage>
        <taxon>Bacteria</taxon>
        <taxon>Pseudomonadati</taxon>
        <taxon>Pseudomonadota</taxon>
        <taxon>Alphaproteobacteria</taxon>
        <taxon>Hyphomicrobiales</taxon>
        <taxon>Phyllobacteriaceae</taxon>
        <taxon>Neomesorhizobium</taxon>
    </lineage>
</organism>
<protein>
    <submittedName>
        <fullName evidence="1">Uncharacterized protein</fullName>
    </submittedName>
</protein>
<reference evidence="1 2" key="1">
    <citation type="submission" date="2016-10" db="EMBL/GenBank/DDBJ databases">
        <authorList>
            <person name="Varghese N."/>
            <person name="Submissions S."/>
        </authorList>
    </citation>
    <scope>NUCLEOTIDE SEQUENCE [LARGE SCALE GENOMIC DNA]</scope>
    <source>
        <strain evidence="1 2">DSM 21822</strain>
    </source>
</reference>
<evidence type="ECO:0000313" key="2">
    <source>
        <dbReference type="Proteomes" id="UP000323300"/>
    </source>
</evidence>
<evidence type="ECO:0000313" key="1">
    <source>
        <dbReference type="EMBL" id="SFL22189.1"/>
    </source>
</evidence>
<name>A0A1I4FXG6_9HYPH</name>